<dbReference type="RefSeq" id="WP_141461289.1">
    <property type="nucleotide sequence ID" value="NZ_CP038141.1"/>
</dbReference>
<accession>A0A4Y6UL72</accession>
<evidence type="ECO:0000313" key="2">
    <source>
        <dbReference type="Proteomes" id="UP000316313"/>
    </source>
</evidence>
<keyword evidence="2" id="KW-1185">Reference proteome</keyword>
<proteinExistence type="predicted"/>
<name>A0A4Y6UL72_9PROT</name>
<reference evidence="1 2" key="1">
    <citation type="submission" date="2019-03" db="EMBL/GenBank/DDBJ databases">
        <title>The complete genome sequence of Swingsia samuiensis NBRC107927(T).</title>
        <authorList>
            <person name="Chua K.-O."/>
            <person name="Chan K.-G."/>
            <person name="See-Too W.-S."/>
        </authorList>
    </citation>
    <scope>NUCLEOTIDE SEQUENCE [LARGE SCALE GENOMIC DNA]</scope>
    <source>
        <strain evidence="1 2">AH83</strain>
    </source>
</reference>
<gene>
    <name evidence="1" type="ORF">E3D00_07295</name>
</gene>
<protein>
    <submittedName>
        <fullName evidence="1">Uncharacterized protein</fullName>
    </submittedName>
</protein>
<evidence type="ECO:0000313" key="1">
    <source>
        <dbReference type="EMBL" id="QDH17388.1"/>
    </source>
</evidence>
<dbReference type="KEGG" id="ssam:E3D00_07295"/>
<dbReference type="AlphaFoldDB" id="A0A4Y6UL72"/>
<dbReference type="EMBL" id="CP038141">
    <property type="protein sequence ID" value="QDH17388.1"/>
    <property type="molecule type" value="Genomic_DNA"/>
</dbReference>
<organism evidence="1 2">
    <name type="scientific">Swingsia samuiensis</name>
    <dbReference type="NCBI Taxonomy" id="1293412"/>
    <lineage>
        <taxon>Bacteria</taxon>
        <taxon>Pseudomonadati</taxon>
        <taxon>Pseudomonadota</taxon>
        <taxon>Alphaproteobacteria</taxon>
        <taxon>Acetobacterales</taxon>
        <taxon>Acetobacteraceae</taxon>
        <taxon>Swingsia</taxon>
    </lineage>
</organism>
<dbReference type="Proteomes" id="UP000316313">
    <property type="component" value="Chromosome"/>
</dbReference>
<sequence length="96" mass="10989">MPNSQEFQYRQTIDMQDIQFKLAEQKIRQDQSEKRLDNIESAITVGFKELRQDLLDTRADLGKIRTWRTWITFATTIGGSAAGSAIWHALQAGVHP</sequence>